<feature type="domain" description="SIAH-type" evidence="7">
    <location>
        <begin position="142"/>
        <end position="200"/>
    </location>
</feature>
<dbReference type="Gene3D" id="3.30.40.10">
    <property type="entry name" value="Zinc/RING finger domain, C3HC4 (zinc finger)"/>
    <property type="match status" value="1"/>
</dbReference>
<keyword evidence="3" id="KW-0862">Zinc</keyword>
<dbReference type="GO" id="GO:0008270">
    <property type="term" value="F:zinc ion binding"/>
    <property type="evidence" value="ECO:0007669"/>
    <property type="project" value="UniProtKB-KW"/>
</dbReference>
<evidence type="ECO:0000256" key="2">
    <source>
        <dbReference type="ARBA" id="ARBA00022771"/>
    </source>
</evidence>
<dbReference type="AlphaFoldDB" id="A0ABC8ZPB3"/>
<dbReference type="SUPFAM" id="SSF49599">
    <property type="entry name" value="TRAF domain-like"/>
    <property type="match status" value="1"/>
</dbReference>
<protein>
    <recommendedName>
        <fullName evidence="7">SIAH-type domain-containing protein</fullName>
    </recommendedName>
</protein>
<evidence type="ECO:0000259" key="7">
    <source>
        <dbReference type="PROSITE" id="PS51081"/>
    </source>
</evidence>
<dbReference type="PANTHER" id="PTHR46632">
    <property type="entry name" value="E3 UBIQUITIN-PROTEIN LIGASE SINA-LIKE 4"/>
    <property type="match status" value="1"/>
</dbReference>
<keyword evidence="9" id="KW-1185">Reference proteome</keyword>
<dbReference type="InterPro" id="IPR013083">
    <property type="entry name" value="Znf_RING/FYVE/PHD"/>
</dbReference>
<evidence type="ECO:0000313" key="9">
    <source>
        <dbReference type="Proteomes" id="UP001497457"/>
    </source>
</evidence>
<gene>
    <name evidence="8" type="ORF">URODEC1_LOCUS46936</name>
</gene>
<organism evidence="8 9">
    <name type="scientific">Urochloa decumbens</name>
    <dbReference type="NCBI Taxonomy" id="240449"/>
    <lineage>
        <taxon>Eukaryota</taxon>
        <taxon>Viridiplantae</taxon>
        <taxon>Streptophyta</taxon>
        <taxon>Embryophyta</taxon>
        <taxon>Tracheophyta</taxon>
        <taxon>Spermatophyta</taxon>
        <taxon>Magnoliopsida</taxon>
        <taxon>Liliopsida</taxon>
        <taxon>Poales</taxon>
        <taxon>Poaceae</taxon>
        <taxon>PACMAD clade</taxon>
        <taxon>Panicoideae</taxon>
        <taxon>Panicodae</taxon>
        <taxon>Paniceae</taxon>
        <taxon>Melinidinae</taxon>
        <taxon>Urochloa</taxon>
    </lineage>
</organism>
<evidence type="ECO:0000256" key="6">
    <source>
        <dbReference type="SAM" id="MobiDB-lite"/>
    </source>
</evidence>
<evidence type="ECO:0000256" key="4">
    <source>
        <dbReference type="ARBA" id="ARBA00024004"/>
    </source>
</evidence>
<evidence type="ECO:0000313" key="8">
    <source>
        <dbReference type="EMBL" id="CAL4964929.1"/>
    </source>
</evidence>
<evidence type="ECO:0000256" key="1">
    <source>
        <dbReference type="ARBA" id="ARBA00022723"/>
    </source>
</evidence>
<evidence type="ECO:0000256" key="5">
    <source>
        <dbReference type="PROSITE-ProRule" id="PRU00455"/>
    </source>
</evidence>
<feature type="compositionally biased region" description="Basic and acidic residues" evidence="6">
    <location>
        <begin position="42"/>
        <end position="53"/>
    </location>
</feature>
<proteinExistence type="predicted"/>
<name>A0ABC8ZPB3_9POAL</name>
<dbReference type="InterPro" id="IPR013010">
    <property type="entry name" value="Znf_SIAH"/>
</dbReference>
<accession>A0ABC8ZPB3</accession>
<sequence>MKMQAEMAEQQPKRLSRSPTGESSKKTKVLSGPSRPASGAGVKEEPAVEGEVAHGGEGTLAIAGAAVAEPAVEPPRIDISIDAQLLHCAVADCNRPLKPPIFKCEAGHRLCGACRDTGHCRRCGRAAAFAHCGAELDLFVCDARVPCPFKEYGCGISVAYHATAAHQDACPYAPCHCSVPGCPFSASPPRLRDHLTFDHAWPLDRLPGYGKPLPLRVPAAAAGDQQPHRLLVVEGDERRLFALSVRPRGAAGSVAVTVSCVRTAAAAEAGPRFACMVWAQAPAVAAETTGAAHPGGGKGRRLMMEADVASCAVPGGNAVEEGMALYVPPPMLRGPYKEMHLRVRIDVLDQAPASVCSAKLNVPV</sequence>
<reference evidence="8 9" key="2">
    <citation type="submission" date="2024-10" db="EMBL/GenBank/DDBJ databases">
        <authorList>
            <person name="Ryan C."/>
        </authorList>
    </citation>
    <scope>NUCLEOTIDE SEQUENCE [LARGE SCALE GENOMIC DNA]</scope>
</reference>
<dbReference type="PROSITE" id="PS51081">
    <property type="entry name" value="ZF_SIAH"/>
    <property type="match status" value="1"/>
</dbReference>
<feature type="region of interest" description="Disordered" evidence="6">
    <location>
        <begin position="1"/>
        <end position="53"/>
    </location>
</feature>
<reference evidence="9" key="1">
    <citation type="submission" date="2024-06" db="EMBL/GenBank/DDBJ databases">
        <authorList>
            <person name="Ryan C."/>
        </authorList>
    </citation>
    <scope>NUCLEOTIDE SEQUENCE [LARGE SCALE GENOMIC DNA]</scope>
</reference>
<dbReference type="InterPro" id="IPR044286">
    <property type="entry name" value="SINL_plant"/>
</dbReference>
<dbReference type="EMBL" id="OZ075129">
    <property type="protein sequence ID" value="CAL4964929.1"/>
    <property type="molecule type" value="Genomic_DNA"/>
</dbReference>
<keyword evidence="1" id="KW-0479">Metal-binding</keyword>
<keyword evidence="2 5" id="KW-0863">Zinc-finger</keyword>
<comment type="function">
    <text evidence="4">E3 ubiquitin-protein ligase that mediates ubiquitination and subsequent proteasomal degradation of target proteins. E3 ubiquitin ligases accept ubiquitin from an E2 ubiquitin-conjugating enzyme in the form of a thioester and then directly transfers the ubiquitin to targeted substrates. It probably triggers the ubiquitin-mediated degradation of different substrates.</text>
</comment>
<dbReference type="Proteomes" id="UP001497457">
    <property type="component" value="Chromosome 19rd"/>
</dbReference>
<dbReference type="PANTHER" id="PTHR46632:SF31">
    <property type="entry name" value="SIAH-TYPE DOMAIN-CONTAINING PROTEIN"/>
    <property type="match status" value="1"/>
</dbReference>
<dbReference type="Pfam" id="PF21361">
    <property type="entry name" value="Sina_ZnF"/>
    <property type="match status" value="1"/>
</dbReference>
<evidence type="ECO:0000256" key="3">
    <source>
        <dbReference type="ARBA" id="ARBA00022833"/>
    </source>
</evidence>